<evidence type="ECO:0000256" key="7">
    <source>
        <dbReference type="SAM" id="Phobius"/>
    </source>
</evidence>
<evidence type="ECO:0000259" key="8">
    <source>
        <dbReference type="Pfam" id="PF00892"/>
    </source>
</evidence>
<feature type="domain" description="EamA" evidence="8">
    <location>
        <begin position="165"/>
        <end position="295"/>
    </location>
</feature>
<keyword evidence="4 7" id="KW-0812">Transmembrane</keyword>
<dbReference type="Pfam" id="PF00892">
    <property type="entry name" value="EamA"/>
    <property type="match status" value="2"/>
</dbReference>
<feature type="transmembrane region" description="Helical" evidence="7">
    <location>
        <begin position="193"/>
        <end position="213"/>
    </location>
</feature>
<comment type="similarity">
    <text evidence="2">Belongs to the EamA transporter family.</text>
</comment>
<evidence type="ECO:0000256" key="5">
    <source>
        <dbReference type="ARBA" id="ARBA00022989"/>
    </source>
</evidence>
<keyword evidence="3" id="KW-1003">Cell membrane</keyword>
<sequence>MKNITTSRYMKGIMWAMLASTLWGISGTVMQFVSQNQAIPADWFLSVRTLSAGVILLAIGFFQQGTKIFNVFKSWASVGQLVAYATVGLMANMYTFYISIERGTAAAATILQYLSPLFIVLGTLVFKRELPMRTDLVAFGISLLGVFLAITKGNIHELAIPMDALVWGILSGVTAALYVVLPRHIVAENSPVVVLGWGTLIAGILFNLYHPVWVGAPKITPTLVISIGAIVLIGTIFAFGSLLHSLQYAPSAVVSIVDAVQPVVTFILSIIFLGLTVSWVEILGSVLVIIAIYVLQRFRSDPESV</sequence>
<reference evidence="9 10" key="1">
    <citation type="journal article" date="2015" name="Genome Announc.">
        <title>Expanding the biotechnology potential of lactobacilli through comparative genomics of 213 strains and associated genera.</title>
        <authorList>
            <person name="Sun Z."/>
            <person name="Harris H.M."/>
            <person name="McCann A."/>
            <person name="Guo C."/>
            <person name="Argimon S."/>
            <person name="Zhang W."/>
            <person name="Yang X."/>
            <person name="Jeffery I.B."/>
            <person name="Cooney J.C."/>
            <person name="Kagawa T.F."/>
            <person name="Liu W."/>
            <person name="Song Y."/>
            <person name="Salvetti E."/>
            <person name="Wrobel A."/>
            <person name="Rasinkangas P."/>
            <person name="Parkhill J."/>
            <person name="Rea M.C."/>
            <person name="O'Sullivan O."/>
            <person name="Ritari J."/>
            <person name="Douillard F.P."/>
            <person name="Paul Ross R."/>
            <person name="Yang R."/>
            <person name="Briner A.E."/>
            <person name="Felis G.E."/>
            <person name="de Vos W.M."/>
            <person name="Barrangou R."/>
            <person name="Klaenhammer T.R."/>
            <person name="Caufield P.W."/>
            <person name="Cui Y."/>
            <person name="Zhang H."/>
            <person name="O'Toole P.W."/>
        </authorList>
    </citation>
    <scope>NUCLEOTIDE SEQUENCE [LARGE SCALE GENOMIC DNA]</scope>
    <source>
        <strain evidence="9 10">LMG 26013</strain>
    </source>
</reference>
<feature type="transmembrane region" description="Helical" evidence="7">
    <location>
        <begin position="252"/>
        <end position="272"/>
    </location>
</feature>
<evidence type="ECO:0000313" key="10">
    <source>
        <dbReference type="Proteomes" id="UP000051783"/>
    </source>
</evidence>
<feature type="transmembrane region" description="Helical" evidence="7">
    <location>
        <begin position="164"/>
        <end position="181"/>
    </location>
</feature>
<evidence type="ECO:0000256" key="4">
    <source>
        <dbReference type="ARBA" id="ARBA00022692"/>
    </source>
</evidence>
<evidence type="ECO:0000256" key="1">
    <source>
        <dbReference type="ARBA" id="ARBA00004651"/>
    </source>
</evidence>
<feature type="domain" description="EamA" evidence="8">
    <location>
        <begin position="10"/>
        <end position="150"/>
    </location>
</feature>
<dbReference type="InterPro" id="IPR050638">
    <property type="entry name" value="AA-Vitamin_Transporters"/>
</dbReference>
<dbReference type="Proteomes" id="UP000051783">
    <property type="component" value="Unassembled WGS sequence"/>
</dbReference>
<feature type="transmembrane region" description="Helical" evidence="7">
    <location>
        <begin position="103"/>
        <end position="124"/>
    </location>
</feature>
<dbReference type="InterPro" id="IPR037185">
    <property type="entry name" value="EmrE-like"/>
</dbReference>
<evidence type="ECO:0000256" key="3">
    <source>
        <dbReference type="ARBA" id="ARBA00022475"/>
    </source>
</evidence>
<dbReference type="EMBL" id="JQCL01000015">
    <property type="protein sequence ID" value="KRO14353.1"/>
    <property type="molecule type" value="Genomic_DNA"/>
</dbReference>
<proteinExistence type="inferred from homology"/>
<protein>
    <submittedName>
        <fullName evidence="9">Transport protein</fullName>
    </submittedName>
</protein>
<keyword evidence="5 7" id="KW-1133">Transmembrane helix</keyword>
<dbReference type="AlphaFoldDB" id="A0A0R2MKU8"/>
<dbReference type="PATRIC" id="fig|942150.3.peg.1698"/>
<keyword evidence="10" id="KW-1185">Reference proteome</keyword>
<keyword evidence="6 7" id="KW-0472">Membrane</keyword>
<dbReference type="InterPro" id="IPR000620">
    <property type="entry name" value="EamA_dom"/>
</dbReference>
<comment type="caution">
    <text evidence="9">The sequence shown here is derived from an EMBL/GenBank/DDBJ whole genome shotgun (WGS) entry which is preliminary data.</text>
</comment>
<feature type="transmembrane region" description="Helical" evidence="7">
    <location>
        <begin position="74"/>
        <end position="97"/>
    </location>
</feature>
<dbReference type="PANTHER" id="PTHR32322">
    <property type="entry name" value="INNER MEMBRANE TRANSPORTER"/>
    <property type="match status" value="1"/>
</dbReference>
<evidence type="ECO:0000256" key="2">
    <source>
        <dbReference type="ARBA" id="ARBA00007362"/>
    </source>
</evidence>
<gene>
    <name evidence="9" type="ORF">IV64_GL001646</name>
</gene>
<feature type="transmembrane region" description="Helical" evidence="7">
    <location>
        <begin position="12"/>
        <end position="33"/>
    </location>
</feature>
<dbReference type="STRING" id="942150.IV64_GL001646"/>
<accession>A0A0R2MKU8</accession>
<dbReference type="GO" id="GO:0005886">
    <property type="term" value="C:plasma membrane"/>
    <property type="evidence" value="ECO:0007669"/>
    <property type="project" value="UniProtKB-SubCell"/>
</dbReference>
<feature type="transmembrane region" description="Helical" evidence="7">
    <location>
        <begin position="45"/>
        <end position="62"/>
    </location>
</feature>
<dbReference type="PANTHER" id="PTHR32322:SF18">
    <property type="entry name" value="S-ADENOSYLMETHIONINE_S-ADENOSYLHOMOCYSTEINE TRANSPORTER"/>
    <property type="match status" value="1"/>
</dbReference>
<dbReference type="SUPFAM" id="SSF103481">
    <property type="entry name" value="Multidrug resistance efflux transporter EmrE"/>
    <property type="match status" value="2"/>
</dbReference>
<comment type="subcellular location">
    <subcellularLocation>
        <location evidence="1">Cell membrane</location>
        <topology evidence="1">Multi-pass membrane protein</topology>
    </subcellularLocation>
</comment>
<organism evidence="9 10">
    <name type="scientific">Lactiplantibacillus xiangfangensis</name>
    <dbReference type="NCBI Taxonomy" id="942150"/>
    <lineage>
        <taxon>Bacteria</taxon>
        <taxon>Bacillati</taxon>
        <taxon>Bacillota</taxon>
        <taxon>Bacilli</taxon>
        <taxon>Lactobacillales</taxon>
        <taxon>Lactobacillaceae</taxon>
        <taxon>Lactiplantibacillus</taxon>
    </lineage>
</organism>
<feature type="transmembrane region" description="Helical" evidence="7">
    <location>
        <begin position="136"/>
        <end position="152"/>
    </location>
</feature>
<evidence type="ECO:0000313" key="9">
    <source>
        <dbReference type="EMBL" id="KRO14353.1"/>
    </source>
</evidence>
<name>A0A0R2MKU8_9LACO</name>
<feature type="transmembrane region" description="Helical" evidence="7">
    <location>
        <begin position="278"/>
        <end position="295"/>
    </location>
</feature>
<feature type="transmembrane region" description="Helical" evidence="7">
    <location>
        <begin position="219"/>
        <end position="240"/>
    </location>
</feature>
<evidence type="ECO:0000256" key="6">
    <source>
        <dbReference type="ARBA" id="ARBA00023136"/>
    </source>
</evidence>